<dbReference type="AlphaFoldDB" id="A0A9N8WBE3"/>
<dbReference type="Pfam" id="PF02928">
    <property type="entry name" value="zf-C5HC2"/>
    <property type="match status" value="1"/>
</dbReference>
<dbReference type="PANTHER" id="PTHR46174:SF1">
    <property type="entry name" value="CXXC-TYPE ZINC FINGER PROTEIN 1"/>
    <property type="match status" value="1"/>
</dbReference>
<dbReference type="GO" id="GO:0048188">
    <property type="term" value="C:Set1C/COMPASS complex"/>
    <property type="evidence" value="ECO:0007669"/>
    <property type="project" value="InterPro"/>
</dbReference>
<dbReference type="SUPFAM" id="SSF57903">
    <property type="entry name" value="FYVE/PHD zinc finger"/>
    <property type="match status" value="1"/>
</dbReference>
<dbReference type="InterPro" id="IPR019786">
    <property type="entry name" value="Zinc_finger_PHD-type_CS"/>
</dbReference>
<evidence type="ECO:0000256" key="3">
    <source>
        <dbReference type="ARBA" id="ARBA00022771"/>
    </source>
</evidence>
<keyword evidence="3 6" id="KW-0863">Zinc-finger</keyword>
<reference evidence="8" key="1">
    <citation type="submission" date="2021-06" db="EMBL/GenBank/DDBJ databases">
        <authorList>
            <person name="Kallberg Y."/>
            <person name="Tangrot J."/>
            <person name="Rosling A."/>
        </authorList>
    </citation>
    <scope>NUCLEOTIDE SEQUENCE</scope>
    <source>
        <strain evidence="8">UK204</strain>
    </source>
</reference>
<dbReference type="InterPro" id="IPR011011">
    <property type="entry name" value="Znf_FYVE_PHD"/>
</dbReference>
<dbReference type="InterPro" id="IPR019787">
    <property type="entry name" value="Znf_PHD-finger"/>
</dbReference>
<feature type="domain" description="PHD-type" evidence="7">
    <location>
        <begin position="180"/>
        <end position="230"/>
    </location>
</feature>
<dbReference type="EMBL" id="CAJVPQ010000388">
    <property type="protein sequence ID" value="CAG8477174.1"/>
    <property type="molecule type" value="Genomic_DNA"/>
</dbReference>
<evidence type="ECO:0000256" key="1">
    <source>
        <dbReference type="ARBA" id="ARBA00004123"/>
    </source>
</evidence>
<evidence type="ECO:0000313" key="8">
    <source>
        <dbReference type="EMBL" id="CAG8477174.1"/>
    </source>
</evidence>
<keyword evidence="2" id="KW-0479">Metal-binding</keyword>
<evidence type="ECO:0000256" key="4">
    <source>
        <dbReference type="ARBA" id="ARBA00022833"/>
    </source>
</evidence>
<evidence type="ECO:0000256" key="5">
    <source>
        <dbReference type="ARBA" id="ARBA00023242"/>
    </source>
</evidence>
<dbReference type="GO" id="GO:0045893">
    <property type="term" value="P:positive regulation of DNA-templated transcription"/>
    <property type="evidence" value="ECO:0007669"/>
    <property type="project" value="TreeGrafter"/>
</dbReference>
<dbReference type="InterPro" id="IPR013083">
    <property type="entry name" value="Znf_RING/FYVE/PHD"/>
</dbReference>
<dbReference type="InterPro" id="IPR004198">
    <property type="entry name" value="Znf_C5HC2"/>
</dbReference>
<dbReference type="Proteomes" id="UP000789570">
    <property type="component" value="Unassembled WGS sequence"/>
</dbReference>
<sequence>LKKPLTEVCQKEIRQRCEVATSFRLQEATYDLADPKDDETLCTNCRSWTGLSALQFNCTKKKILCLECAEHANTICICEDPCCYLRVRYSDRHLKSLEQRINDLMQIRKDRYKALIKHVDTINALTLEQLTPIVETNLSYKFGLPLDDIERIVGEAINWENNLTLVALKSVYQAGNDRKSYYCFCRGKDDGSKMICCDKCDTWYHCECIIMKAEDTSNYGHWYCAMCRAPRTARIKFIENMRRIEMLANEAENLHINLPCTNASFITEVNAELKGMVNNGDIHSIRIGVGLGFGVPLDGSVEDDTEDDTEVVKRVEDVGINSRLVEDDDVEPKKRRRAVEELVEKKKMKIN</sequence>
<keyword evidence="5" id="KW-0539">Nucleus</keyword>
<gene>
    <name evidence="8" type="ORF">FCALED_LOCUS2523</name>
</gene>
<dbReference type="PROSITE" id="PS01359">
    <property type="entry name" value="ZF_PHD_1"/>
    <property type="match status" value="1"/>
</dbReference>
<dbReference type="SMART" id="SM00249">
    <property type="entry name" value="PHD"/>
    <property type="match status" value="1"/>
</dbReference>
<keyword evidence="4" id="KW-0862">Zinc</keyword>
<evidence type="ECO:0000256" key="2">
    <source>
        <dbReference type="ARBA" id="ARBA00022723"/>
    </source>
</evidence>
<dbReference type="PANTHER" id="PTHR46174">
    <property type="entry name" value="CXXC-TYPE ZINC FINGER PROTEIN 1"/>
    <property type="match status" value="1"/>
</dbReference>
<dbReference type="InterPro" id="IPR037869">
    <property type="entry name" value="Spp1/CFP1"/>
</dbReference>
<accession>A0A9N8WBE3</accession>
<name>A0A9N8WBE3_9GLOM</name>
<dbReference type="Pfam" id="PF00628">
    <property type="entry name" value="PHD"/>
    <property type="match status" value="1"/>
</dbReference>
<dbReference type="InterPro" id="IPR001965">
    <property type="entry name" value="Znf_PHD"/>
</dbReference>
<dbReference type="GO" id="GO:0008270">
    <property type="term" value="F:zinc ion binding"/>
    <property type="evidence" value="ECO:0007669"/>
    <property type="project" value="UniProtKB-KW"/>
</dbReference>
<proteinExistence type="predicted"/>
<evidence type="ECO:0000259" key="7">
    <source>
        <dbReference type="PROSITE" id="PS50016"/>
    </source>
</evidence>
<evidence type="ECO:0000256" key="6">
    <source>
        <dbReference type="PROSITE-ProRule" id="PRU00146"/>
    </source>
</evidence>
<dbReference type="OrthoDB" id="1678912at2759"/>
<comment type="caution">
    <text evidence="8">The sequence shown here is derived from an EMBL/GenBank/DDBJ whole genome shotgun (WGS) entry which is preliminary data.</text>
</comment>
<protein>
    <submittedName>
        <fullName evidence="8">11130_t:CDS:1</fullName>
    </submittedName>
</protein>
<evidence type="ECO:0000313" key="9">
    <source>
        <dbReference type="Proteomes" id="UP000789570"/>
    </source>
</evidence>
<comment type="subcellular location">
    <subcellularLocation>
        <location evidence="1">Nucleus</location>
    </subcellularLocation>
</comment>
<feature type="non-terminal residue" evidence="8">
    <location>
        <position position="1"/>
    </location>
</feature>
<dbReference type="PROSITE" id="PS50016">
    <property type="entry name" value="ZF_PHD_2"/>
    <property type="match status" value="1"/>
</dbReference>
<dbReference type="Gene3D" id="3.30.40.10">
    <property type="entry name" value="Zinc/RING finger domain, C3HC4 (zinc finger)"/>
    <property type="match status" value="1"/>
</dbReference>
<keyword evidence="9" id="KW-1185">Reference proteome</keyword>
<organism evidence="8 9">
    <name type="scientific">Funneliformis caledonium</name>
    <dbReference type="NCBI Taxonomy" id="1117310"/>
    <lineage>
        <taxon>Eukaryota</taxon>
        <taxon>Fungi</taxon>
        <taxon>Fungi incertae sedis</taxon>
        <taxon>Mucoromycota</taxon>
        <taxon>Glomeromycotina</taxon>
        <taxon>Glomeromycetes</taxon>
        <taxon>Glomerales</taxon>
        <taxon>Glomeraceae</taxon>
        <taxon>Funneliformis</taxon>
    </lineage>
</organism>